<protein>
    <recommendedName>
        <fullName evidence="7">Major facilitator superfamily (MFS) profile domain-containing protein</fullName>
    </recommendedName>
</protein>
<dbReference type="SUPFAM" id="SSF103473">
    <property type="entry name" value="MFS general substrate transporter"/>
    <property type="match status" value="1"/>
</dbReference>
<feature type="transmembrane region" description="Helical" evidence="6">
    <location>
        <begin position="403"/>
        <end position="422"/>
    </location>
</feature>
<feature type="transmembrane region" description="Helical" evidence="6">
    <location>
        <begin position="371"/>
        <end position="391"/>
    </location>
</feature>
<evidence type="ECO:0000256" key="1">
    <source>
        <dbReference type="ARBA" id="ARBA00004141"/>
    </source>
</evidence>
<dbReference type="GeneID" id="95984198"/>
<dbReference type="InterPro" id="IPR020846">
    <property type="entry name" value="MFS_dom"/>
</dbReference>
<evidence type="ECO:0000256" key="2">
    <source>
        <dbReference type="ARBA" id="ARBA00022448"/>
    </source>
</evidence>
<feature type="transmembrane region" description="Helical" evidence="6">
    <location>
        <begin position="42"/>
        <end position="59"/>
    </location>
</feature>
<feature type="transmembrane region" description="Helical" evidence="6">
    <location>
        <begin position="344"/>
        <end position="365"/>
    </location>
</feature>
<keyword evidence="2" id="KW-0813">Transport</keyword>
<dbReference type="PANTHER" id="PTHR43791:SF38">
    <property type="entry name" value="MAJOR FACILITATOR SUPERFAMILY (MFS) PROFILE DOMAIN-CONTAINING PROTEIN"/>
    <property type="match status" value="1"/>
</dbReference>
<feature type="transmembrane region" description="Helical" evidence="6">
    <location>
        <begin position="208"/>
        <end position="230"/>
    </location>
</feature>
<feature type="transmembrane region" description="Helical" evidence="6">
    <location>
        <begin position="176"/>
        <end position="196"/>
    </location>
</feature>
<evidence type="ECO:0000256" key="3">
    <source>
        <dbReference type="ARBA" id="ARBA00022692"/>
    </source>
</evidence>
<organism evidence="8 9">
    <name type="scientific">Vanrija albida</name>
    <dbReference type="NCBI Taxonomy" id="181172"/>
    <lineage>
        <taxon>Eukaryota</taxon>
        <taxon>Fungi</taxon>
        <taxon>Dikarya</taxon>
        <taxon>Basidiomycota</taxon>
        <taxon>Agaricomycotina</taxon>
        <taxon>Tremellomycetes</taxon>
        <taxon>Trichosporonales</taxon>
        <taxon>Trichosporonaceae</taxon>
        <taxon>Vanrija</taxon>
    </lineage>
</organism>
<keyword evidence="4 6" id="KW-1133">Transmembrane helix</keyword>
<dbReference type="InterPro" id="IPR036259">
    <property type="entry name" value="MFS_trans_sf"/>
</dbReference>
<dbReference type="Proteomes" id="UP001565368">
    <property type="component" value="Unassembled WGS sequence"/>
</dbReference>
<dbReference type="EMBL" id="JBBXJM010000002">
    <property type="protein sequence ID" value="KAL1412149.1"/>
    <property type="molecule type" value="Genomic_DNA"/>
</dbReference>
<reference evidence="8 9" key="1">
    <citation type="submission" date="2023-08" db="EMBL/GenBank/DDBJ databases">
        <title>Annotated Genome Sequence of Vanrija albida AlHP1.</title>
        <authorList>
            <person name="Herzog R."/>
        </authorList>
    </citation>
    <scope>NUCLEOTIDE SEQUENCE [LARGE SCALE GENOMIC DNA]</scope>
    <source>
        <strain evidence="8 9">AlHP1</strain>
    </source>
</reference>
<gene>
    <name evidence="8" type="ORF">Q8F55_003155</name>
</gene>
<feature type="transmembrane region" description="Helical" evidence="6">
    <location>
        <begin position="320"/>
        <end position="337"/>
    </location>
</feature>
<evidence type="ECO:0000259" key="7">
    <source>
        <dbReference type="PROSITE" id="PS50850"/>
    </source>
</evidence>
<keyword evidence="5 6" id="KW-0472">Membrane</keyword>
<evidence type="ECO:0000313" key="8">
    <source>
        <dbReference type="EMBL" id="KAL1412149.1"/>
    </source>
</evidence>
<dbReference type="PANTHER" id="PTHR43791">
    <property type="entry name" value="PERMEASE-RELATED"/>
    <property type="match status" value="1"/>
</dbReference>
<feature type="transmembrane region" description="Helical" evidence="6">
    <location>
        <begin position="281"/>
        <end position="300"/>
    </location>
</feature>
<evidence type="ECO:0000256" key="4">
    <source>
        <dbReference type="ARBA" id="ARBA00022989"/>
    </source>
</evidence>
<proteinExistence type="predicted"/>
<keyword evidence="9" id="KW-1185">Reference proteome</keyword>
<dbReference type="PROSITE" id="PS50850">
    <property type="entry name" value="MFS"/>
    <property type="match status" value="1"/>
</dbReference>
<accession>A0ABR3QBQ6</accession>
<dbReference type="RefSeq" id="XP_069212093.1">
    <property type="nucleotide sequence ID" value="XM_069351707.1"/>
</dbReference>
<dbReference type="Gene3D" id="1.20.1250.20">
    <property type="entry name" value="MFS general substrate transporter like domains"/>
    <property type="match status" value="2"/>
</dbReference>
<feature type="domain" description="Major facilitator superfamily (MFS) profile" evidence="7">
    <location>
        <begin position="46"/>
        <end position="458"/>
    </location>
</feature>
<comment type="caution">
    <text evidence="8">The sequence shown here is derived from an EMBL/GenBank/DDBJ whole genome shotgun (WGS) entry which is preliminary data.</text>
</comment>
<comment type="subcellular location">
    <subcellularLocation>
        <location evidence="1">Membrane</location>
        <topology evidence="1">Multi-pass membrane protein</topology>
    </subcellularLocation>
</comment>
<name>A0ABR3QBQ6_9TREE</name>
<feature type="transmembrane region" description="Helical" evidence="6">
    <location>
        <begin position="79"/>
        <end position="99"/>
    </location>
</feature>
<feature type="transmembrane region" description="Helical" evidence="6">
    <location>
        <begin position="141"/>
        <end position="164"/>
    </location>
</feature>
<sequence>MAERKSLDELDGKALDVTIENAATPAEVYIDPVKERALIRKIDIRLFPMIWVCYLMSYIDRTNIGNAKVGECGMAKDLHMSSSDYSLVLSIFFIGYLLFEPPSNMLLSHARPSIYIPSIMVIWGAISVAPKGINTTAGMAVFRLFLGLVEAGFWPGCMLVMSCWYKPDEMSKRTAFFYSASMVAGAFGGLLAGAIISGMDGMANTAGWRWLFIIEGLMTVAVALAAFTVLPDFPATTKWISEDERDLALNRLLVGGAQPGAGEDNAGHWASFKAACKDPRTWVFSLTYTFVQGAGTISYFIPTLMTVQGYKGSQAQYMTVPIYVVSLVFSLFGGWLADRTRQKAYVILGAATMSTLSFIICGWAPGHKVKYAFLCFGCAGIWTTVPIFLSWSVIMFDGREKRGISFAFVNGIGNLASVYGSWLWPSWNGPKYPIGFGVTTALCFCIILMVSFAKWRYGDTGVLKTS</sequence>
<evidence type="ECO:0000313" key="9">
    <source>
        <dbReference type="Proteomes" id="UP001565368"/>
    </source>
</evidence>
<dbReference type="InterPro" id="IPR011701">
    <property type="entry name" value="MFS"/>
</dbReference>
<feature type="transmembrane region" description="Helical" evidence="6">
    <location>
        <begin position="434"/>
        <end position="453"/>
    </location>
</feature>
<keyword evidence="3 6" id="KW-0812">Transmembrane</keyword>
<dbReference type="Pfam" id="PF07690">
    <property type="entry name" value="MFS_1"/>
    <property type="match status" value="1"/>
</dbReference>
<evidence type="ECO:0000256" key="5">
    <source>
        <dbReference type="ARBA" id="ARBA00023136"/>
    </source>
</evidence>
<feature type="transmembrane region" description="Helical" evidence="6">
    <location>
        <begin position="111"/>
        <end position="129"/>
    </location>
</feature>
<evidence type="ECO:0000256" key="6">
    <source>
        <dbReference type="SAM" id="Phobius"/>
    </source>
</evidence>